<keyword evidence="5" id="KW-0802">TPR repeat</keyword>
<evidence type="ECO:0000256" key="3">
    <source>
        <dbReference type="ARBA" id="ARBA00022490"/>
    </source>
</evidence>
<keyword evidence="3" id="KW-0963">Cytoplasm</keyword>
<dbReference type="InterPro" id="IPR037894">
    <property type="entry name" value="CS_DYX1C1"/>
</dbReference>
<dbReference type="InterPro" id="IPR007052">
    <property type="entry name" value="CS_dom"/>
</dbReference>
<keyword evidence="8" id="KW-0966">Cell projection</keyword>
<accession>A0A8C2TZG8</accession>
<evidence type="ECO:0000256" key="9">
    <source>
        <dbReference type="ARBA" id="ARBA00024190"/>
    </source>
</evidence>
<dbReference type="GO" id="GO:0003351">
    <property type="term" value="P:epithelial cilium movement involved in extracellular fluid movement"/>
    <property type="evidence" value="ECO:0007669"/>
    <property type="project" value="TreeGrafter"/>
</dbReference>
<dbReference type="GO" id="GO:0036158">
    <property type="term" value="P:outer dynein arm assembly"/>
    <property type="evidence" value="ECO:0007669"/>
    <property type="project" value="TreeGrafter"/>
</dbReference>
<organism evidence="13 14">
    <name type="scientific">Coturnix japonica</name>
    <name type="common">Japanese quail</name>
    <name type="synonym">Coturnix coturnix japonica</name>
    <dbReference type="NCBI Taxonomy" id="93934"/>
    <lineage>
        <taxon>Eukaryota</taxon>
        <taxon>Metazoa</taxon>
        <taxon>Chordata</taxon>
        <taxon>Craniata</taxon>
        <taxon>Vertebrata</taxon>
        <taxon>Euteleostomi</taxon>
        <taxon>Archelosauria</taxon>
        <taxon>Archosauria</taxon>
        <taxon>Dinosauria</taxon>
        <taxon>Saurischia</taxon>
        <taxon>Theropoda</taxon>
        <taxon>Coelurosauria</taxon>
        <taxon>Aves</taxon>
        <taxon>Neognathae</taxon>
        <taxon>Galloanserae</taxon>
        <taxon>Galliformes</taxon>
        <taxon>Phasianidae</taxon>
        <taxon>Perdicinae</taxon>
        <taxon>Coturnix</taxon>
    </lineage>
</organism>
<reference evidence="13" key="3">
    <citation type="submission" date="2025-09" db="UniProtKB">
        <authorList>
            <consortium name="Ensembl"/>
        </authorList>
    </citation>
    <scope>IDENTIFICATION</scope>
</reference>
<dbReference type="PANTHER" id="PTHR46492">
    <property type="entry name" value="DYNEIN ASSEMBLY FACTOR 4, AXONEMAL"/>
    <property type="match status" value="1"/>
</dbReference>
<dbReference type="GO" id="GO:0120293">
    <property type="term" value="C:dynein axonemal particle"/>
    <property type="evidence" value="ECO:0007669"/>
    <property type="project" value="UniProtKB-SubCell"/>
</dbReference>
<evidence type="ECO:0000256" key="11">
    <source>
        <dbReference type="SAM" id="Coils"/>
    </source>
</evidence>
<dbReference type="GO" id="GO:0005634">
    <property type="term" value="C:nucleus"/>
    <property type="evidence" value="ECO:0007669"/>
    <property type="project" value="UniProtKB-SubCell"/>
</dbReference>
<evidence type="ECO:0000256" key="2">
    <source>
        <dbReference type="ARBA" id="ARBA00004487"/>
    </source>
</evidence>
<dbReference type="Proteomes" id="UP000694412">
    <property type="component" value="Chromosome 10"/>
</dbReference>
<reference evidence="13" key="2">
    <citation type="submission" date="2025-08" db="UniProtKB">
        <authorList>
            <consortium name="Ensembl"/>
        </authorList>
    </citation>
    <scope>IDENTIFICATION</scope>
</reference>
<evidence type="ECO:0000256" key="7">
    <source>
        <dbReference type="ARBA" id="ARBA00023242"/>
    </source>
</evidence>
<dbReference type="GO" id="GO:0036159">
    <property type="term" value="P:inner dynein arm assembly"/>
    <property type="evidence" value="ECO:0007669"/>
    <property type="project" value="TreeGrafter"/>
</dbReference>
<dbReference type="GO" id="GO:0030331">
    <property type="term" value="F:nuclear estrogen receptor binding"/>
    <property type="evidence" value="ECO:0007669"/>
    <property type="project" value="TreeGrafter"/>
</dbReference>
<keyword evidence="11" id="KW-0175">Coiled coil</keyword>
<feature type="coiled-coil region" evidence="11">
    <location>
        <begin position="93"/>
        <end position="160"/>
    </location>
</feature>
<proteinExistence type="predicted"/>
<dbReference type="FunFam" id="2.60.40.790:FF:000015">
    <property type="entry name" value="dynein assembly factor 4, axonemal isoform X1"/>
    <property type="match status" value="1"/>
</dbReference>
<dbReference type="GO" id="GO:0007368">
    <property type="term" value="P:determination of left/right symmetry"/>
    <property type="evidence" value="ECO:0007669"/>
    <property type="project" value="TreeGrafter"/>
</dbReference>
<evidence type="ECO:0000256" key="6">
    <source>
        <dbReference type="ARBA" id="ARBA00022902"/>
    </source>
</evidence>
<dbReference type="PANTHER" id="PTHR46492:SF1">
    <property type="entry name" value="DYNEIN AXONEMAL ASSEMBLY FACTOR 4"/>
    <property type="match status" value="1"/>
</dbReference>
<comment type="subcellular location">
    <subcellularLocation>
        <location evidence="2">Cell projection</location>
        <location evidence="2">Neuron projection</location>
    </subcellularLocation>
    <subcellularLocation>
        <location evidence="9">Dynein axonemal particle</location>
    </subcellularLocation>
    <subcellularLocation>
        <location evidence="1">Nucleus</location>
    </subcellularLocation>
</comment>
<dbReference type="InterPro" id="IPR008978">
    <property type="entry name" value="HSP20-like_chaperone"/>
</dbReference>
<dbReference type="SUPFAM" id="SSF49764">
    <property type="entry name" value="HSP20-like chaperones"/>
    <property type="match status" value="1"/>
</dbReference>
<evidence type="ECO:0000256" key="8">
    <source>
        <dbReference type="ARBA" id="ARBA00023273"/>
    </source>
</evidence>
<keyword evidence="14" id="KW-1185">Reference proteome</keyword>
<evidence type="ECO:0000256" key="4">
    <source>
        <dbReference type="ARBA" id="ARBA00022737"/>
    </source>
</evidence>
<dbReference type="GO" id="GO:0043005">
    <property type="term" value="C:neuron projection"/>
    <property type="evidence" value="ECO:0007669"/>
    <property type="project" value="UniProtKB-SubCell"/>
</dbReference>
<reference evidence="13" key="1">
    <citation type="submission" date="2015-11" db="EMBL/GenBank/DDBJ databases">
        <authorList>
            <consortium name="International Coturnix japonica Genome Analysis Consortium"/>
            <person name="Warren W."/>
            <person name="Burt D.W."/>
            <person name="Antin P.B."/>
            <person name="Lanford R."/>
            <person name="Gros J."/>
            <person name="Wilson R.K."/>
        </authorList>
    </citation>
    <scope>NUCLEOTIDE SEQUENCE [LARGE SCALE GENOMIC DNA]</scope>
</reference>
<keyword evidence="4" id="KW-0677">Repeat</keyword>
<evidence type="ECO:0000256" key="1">
    <source>
        <dbReference type="ARBA" id="ARBA00004123"/>
    </source>
</evidence>
<dbReference type="Pfam" id="PF04969">
    <property type="entry name" value="CS"/>
    <property type="match status" value="1"/>
</dbReference>
<dbReference type="InterPro" id="IPR052004">
    <property type="entry name" value="Dynein_assembly_factor_4"/>
</dbReference>
<dbReference type="GO" id="GO:0007507">
    <property type="term" value="P:heart development"/>
    <property type="evidence" value="ECO:0007669"/>
    <property type="project" value="TreeGrafter"/>
</dbReference>
<keyword evidence="7" id="KW-0539">Nucleus</keyword>
<dbReference type="GO" id="GO:0007399">
    <property type="term" value="P:nervous system development"/>
    <property type="evidence" value="ECO:0007669"/>
    <property type="project" value="UniProtKB-KW"/>
</dbReference>
<dbReference type="GeneTree" id="ENSGT00940000173975"/>
<name>A0A8C2TZG8_COTJA</name>
<dbReference type="CDD" id="cd06469">
    <property type="entry name" value="p23_DYX1C1_like"/>
    <property type="match status" value="1"/>
</dbReference>
<keyword evidence="6" id="KW-0524">Neurogenesis</keyword>
<evidence type="ECO:0000256" key="5">
    <source>
        <dbReference type="ARBA" id="ARBA00022803"/>
    </source>
</evidence>
<dbReference type="PROSITE" id="PS51203">
    <property type="entry name" value="CS"/>
    <property type="match status" value="1"/>
</dbReference>
<dbReference type="AlphaFoldDB" id="A0A8C2TZG8"/>
<feature type="domain" description="CS" evidence="12">
    <location>
        <begin position="3"/>
        <end position="87"/>
    </location>
</feature>
<protein>
    <recommendedName>
        <fullName evidence="10">Dynein axonemal assembly factor 4</fullName>
    </recommendedName>
</protein>
<evidence type="ECO:0000259" key="12">
    <source>
        <dbReference type="PROSITE" id="PS51203"/>
    </source>
</evidence>
<dbReference type="GO" id="GO:0005576">
    <property type="term" value="C:extracellular region"/>
    <property type="evidence" value="ECO:0007669"/>
    <property type="project" value="GOC"/>
</dbReference>
<evidence type="ECO:0000256" key="10">
    <source>
        <dbReference type="ARBA" id="ARBA00024430"/>
    </source>
</evidence>
<evidence type="ECO:0000313" key="13">
    <source>
        <dbReference type="Ensembl" id="ENSCJPP00005020137.1"/>
    </source>
</evidence>
<sequence>MPLWLREHSWRQSGTAVYLSLPVRGLRVTAANIFCTERYLKVSVPPFLFEAVLYAPIDETNSTAKIGNGIVFFTLYKKEASMWESLTVADVNKEELQHLRENAVLRAQEKAKEETEAKKVTKQEHKKYALEATMKWLQKQAEARRTISADLSELEDLKEEEKNPDWLKDKGKLNTCLKQALGI</sequence>
<evidence type="ECO:0000313" key="14">
    <source>
        <dbReference type="Proteomes" id="UP000694412"/>
    </source>
</evidence>
<dbReference type="Ensembl" id="ENSCJPT00005027800.1">
    <property type="protein sequence ID" value="ENSCJPP00005020137.1"/>
    <property type="gene ID" value="ENSCJPG00005016250.1"/>
</dbReference>
<dbReference type="Gene3D" id="2.60.40.790">
    <property type="match status" value="1"/>
</dbReference>